<protein>
    <recommendedName>
        <fullName evidence="3">Phage protein</fullName>
    </recommendedName>
</protein>
<evidence type="ECO:0000313" key="2">
    <source>
        <dbReference type="Proteomes" id="UP000469523"/>
    </source>
</evidence>
<proteinExistence type="predicted"/>
<organism evidence="1 2">
    <name type="scientific">Tissierella pigra</name>
    <dbReference type="NCBI Taxonomy" id="2607614"/>
    <lineage>
        <taxon>Bacteria</taxon>
        <taxon>Bacillati</taxon>
        <taxon>Bacillota</taxon>
        <taxon>Tissierellia</taxon>
        <taxon>Tissierellales</taxon>
        <taxon>Tissierellaceae</taxon>
        <taxon>Tissierella</taxon>
    </lineage>
</organism>
<sequence length="125" mass="14733">MIKLLRQHLLNNTKLKSMLDKNDSIFYIDKPEKREDKTYIVIKDKLLSGRYIEEYQLTFHIVSPTPQVVKDIEKELISYLNDPRGEKIIKNDDTYIRNIQVLNGGGTIRTPENDYLSVVYFIARK</sequence>
<evidence type="ECO:0000313" key="1">
    <source>
        <dbReference type="EMBL" id="MSU01408.1"/>
    </source>
</evidence>
<dbReference type="EMBL" id="VUNQ01000014">
    <property type="protein sequence ID" value="MSU01408.1"/>
    <property type="molecule type" value="Genomic_DNA"/>
</dbReference>
<dbReference type="Proteomes" id="UP000469523">
    <property type="component" value="Unassembled WGS sequence"/>
</dbReference>
<name>A0A6N7XYT2_9FIRM</name>
<dbReference type="AlphaFoldDB" id="A0A6N7XYT2"/>
<comment type="caution">
    <text evidence="1">The sequence shown here is derived from an EMBL/GenBank/DDBJ whole genome shotgun (WGS) entry which is preliminary data.</text>
</comment>
<evidence type="ECO:0008006" key="3">
    <source>
        <dbReference type="Google" id="ProtNLM"/>
    </source>
</evidence>
<accession>A0A6N7XYT2</accession>
<dbReference type="RefSeq" id="WP_154439824.1">
    <property type="nucleotide sequence ID" value="NZ_VUNQ01000014.1"/>
</dbReference>
<reference evidence="1 2" key="1">
    <citation type="submission" date="2019-09" db="EMBL/GenBank/DDBJ databases">
        <title>In-depth cultivation of the pig gut microbiome towards novel bacterial diversity and tailored functional studies.</title>
        <authorList>
            <person name="Wylensek D."/>
            <person name="Hitch T.C.A."/>
            <person name="Clavel T."/>
        </authorList>
    </citation>
    <scope>NUCLEOTIDE SEQUENCE [LARGE SCALE GENOMIC DNA]</scope>
    <source>
        <strain evidence="1 2">WCA3-693-APC-4?</strain>
    </source>
</reference>
<keyword evidence="2" id="KW-1185">Reference proteome</keyword>
<gene>
    <name evidence="1" type="ORF">FYJ83_08000</name>
</gene>